<accession>A0A9B0X039</accession>
<evidence type="ECO:0000313" key="11">
    <source>
        <dbReference type="RefSeq" id="XP_006876479.1"/>
    </source>
</evidence>
<feature type="region of interest" description="Disordered" evidence="9">
    <location>
        <begin position="176"/>
        <end position="202"/>
    </location>
</feature>
<evidence type="ECO:0000256" key="8">
    <source>
        <dbReference type="ARBA" id="ARBA00048944"/>
    </source>
</evidence>
<gene>
    <name evidence="11" type="primary">TTLL8</name>
</gene>
<dbReference type="GeneID" id="102836931"/>
<dbReference type="Proteomes" id="UP000504623">
    <property type="component" value="Unplaced"/>
</dbReference>
<dbReference type="SUPFAM" id="SSF56059">
    <property type="entry name" value="Glutathione synthetase ATP-binding domain-like"/>
    <property type="match status" value="1"/>
</dbReference>
<evidence type="ECO:0000256" key="2">
    <source>
        <dbReference type="ARBA" id="ARBA00022490"/>
    </source>
</evidence>
<keyword evidence="3" id="KW-0436">Ligase</keyword>
<proteinExistence type="predicted"/>
<dbReference type="OrthoDB" id="202825at2759"/>
<dbReference type="PROSITE" id="PS51221">
    <property type="entry name" value="TTL"/>
    <property type="match status" value="1"/>
</dbReference>
<organism evidence="10 11">
    <name type="scientific">Chrysochloris asiatica</name>
    <name type="common">Cape golden mole</name>
    <dbReference type="NCBI Taxonomy" id="185453"/>
    <lineage>
        <taxon>Eukaryota</taxon>
        <taxon>Metazoa</taxon>
        <taxon>Chordata</taxon>
        <taxon>Craniata</taxon>
        <taxon>Vertebrata</taxon>
        <taxon>Euteleostomi</taxon>
        <taxon>Mammalia</taxon>
        <taxon>Eutheria</taxon>
        <taxon>Afrotheria</taxon>
        <taxon>Chrysochloridae</taxon>
        <taxon>Chrysochlorinae</taxon>
        <taxon>Chrysochloris</taxon>
    </lineage>
</organism>
<keyword evidence="6" id="KW-0282">Flagellum</keyword>
<dbReference type="GO" id="GO:0003341">
    <property type="term" value="P:cilium movement"/>
    <property type="evidence" value="ECO:0007669"/>
    <property type="project" value="TreeGrafter"/>
</dbReference>
<dbReference type="InterPro" id="IPR051437">
    <property type="entry name" value="TTLL_monoglycylase"/>
</dbReference>
<evidence type="ECO:0000256" key="5">
    <source>
        <dbReference type="ARBA" id="ARBA00022840"/>
    </source>
</evidence>
<feature type="region of interest" description="Disordered" evidence="9">
    <location>
        <begin position="568"/>
        <end position="596"/>
    </location>
</feature>
<keyword evidence="2" id="KW-0963">Cytoplasm</keyword>
<evidence type="ECO:0000256" key="3">
    <source>
        <dbReference type="ARBA" id="ARBA00022598"/>
    </source>
</evidence>
<comment type="subcellular location">
    <subcellularLocation>
        <location evidence="1">Cytoplasm</location>
        <location evidence="1">Cytoskeleton</location>
        <location evidence="1">Flagellum axoneme</location>
    </subcellularLocation>
</comment>
<name>A0A9B0X039_CHRAS</name>
<evidence type="ECO:0000256" key="7">
    <source>
        <dbReference type="ARBA" id="ARBA00023212"/>
    </source>
</evidence>
<keyword evidence="7" id="KW-0206">Cytoskeleton</keyword>
<dbReference type="GO" id="GO:0015630">
    <property type="term" value="C:microtubule cytoskeleton"/>
    <property type="evidence" value="ECO:0007669"/>
    <property type="project" value="TreeGrafter"/>
</dbReference>
<evidence type="ECO:0000256" key="6">
    <source>
        <dbReference type="ARBA" id="ARBA00022846"/>
    </source>
</evidence>
<evidence type="ECO:0000256" key="4">
    <source>
        <dbReference type="ARBA" id="ARBA00022741"/>
    </source>
</evidence>
<dbReference type="PANTHER" id="PTHR45870:SF3">
    <property type="entry name" value="PROTEIN MONOGLYCYLASE TTLL8"/>
    <property type="match status" value="1"/>
</dbReference>
<evidence type="ECO:0000256" key="9">
    <source>
        <dbReference type="SAM" id="MobiDB-lite"/>
    </source>
</evidence>
<protein>
    <submittedName>
        <fullName evidence="11">Protein monoglycylase TTLL8</fullName>
    </submittedName>
</protein>
<evidence type="ECO:0000313" key="10">
    <source>
        <dbReference type="Proteomes" id="UP000504623"/>
    </source>
</evidence>
<dbReference type="Pfam" id="PF03133">
    <property type="entry name" value="TTL"/>
    <property type="match status" value="1"/>
</dbReference>
<dbReference type="FunFam" id="3.30.470.20:FF:000032">
    <property type="entry name" value="tubulin monoglycylase TTLL3 isoform X2"/>
    <property type="match status" value="1"/>
</dbReference>
<dbReference type="CTD" id="164714"/>
<keyword evidence="4" id="KW-0547">Nucleotide-binding</keyword>
<reference evidence="11" key="1">
    <citation type="submission" date="2025-08" db="UniProtKB">
        <authorList>
            <consortium name="RefSeq"/>
        </authorList>
    </citation>
    <scope>IDENTIFICATION</scope>
    <source>
        <tissue evidence="11">Spleen</tissue>
    </source>
</reference>
<dbReference type="GO" id="GO:0005930">
    <property type="term" value="C:axoneme"/>
    <property type="evidence" value="ECO:0007669"/>
    <property type="project" value="TreeGrafter"/>
</dbReference>
<keyword evidence="10" id="KW-1185">Reference proteome</keyword>
<keyword evidence="5" id="KW-0067">ATP-binding</keyword>
<dbReference type="GO" id="GO:0070736">
    <property type="term" value="F:protein-glycine ligase activity, initiating"/>
    <property type="evidence" value="ECO:0007669"/>
    <property type="project" value="TreeGrafter"/>
</dbReference>
<dbReference type="InterPro" id="IPR004344">
    <property type="entry name" value="TTL/TTLL_fam"/>
</dbReference>
<dbReference type="GO" id="GO:0005524">
    <property type="term" value="F:ATP binding"/>
    <property type="evidence" value="ECO:0007669"/>
    <property type="project" value="UniProtKB-KW"/>
</dbReference>
<dbReference type="AlphaFoldDB" id="A0A9B0X039"/>
<dbReference type="GO" id="GO:0060271">
    <property type="term" value="P:cilium assembly"/>
    <property type="evidence" value="ECO:0007669"/>
    <property type="project" value="TreeGrafter"/>
</dbReference>
<dbReference type="Gene3D" id="3.30.470.20">
    <property type="entry name" value="ATP-grasp fold, B domain"/>
    <property type="match status" value="1"/>
</dbReference>
<dbReference type="RefSeq" id="XP_006876479.1">
    <property type="nucleotide sequence ID" value="XM_006876417.1"/>
</dbReference>
<dbReference type="PANTHER" id="PTHR45870">
    <property type="entry name" value="TUBULIN MONOGLYCYLASE TTLL3"/>
    <property type="match status" value="1"/>
</dbReference>
<evidence type="ECO:0000256" key="1">
    <source>
        <dbReference type="ARBA" id="ARBA00004611"/>
    </source>
</evidence>
<keyword evidence="6" id="KW-0966">Cell projection</keyword>
<keyword evidence="6" id="KW-0969">Cilium</keyword>
<sequence length="731" mass="82852">MEEKKIFSIYGHYPVIRAALRRKGWVEKKFHFLPKVILHVEDESEGVTENKGTESKENSDLTFAKTEDIHDVMSRLVKHEMPYFLWTIKRDIVDYHSLNCDQMLNHYGKTASFTTKIGLCVNMRSLPWYVQANPDSFFPRCYGLCTEMEQQEFLDDFRRTAASSILKWVVSHQNYKSKPKNRQEEASGDTDPSHRKDTENTDIKTLTGLSGQLIDTACKVCQTYLGQVRHEDIDMSEDATKDLTEDEWNELTQQYYSLVHGDAFIPNSRNYLSQCQSLLSKITSINPQTEIDGLRNIWIIKPAAKSRGRDIVCMDRVEDILELVNADHLSTKDNKWVAQKYIETPLLIYDTKFDIRQWFLVTDWNPLTIWFYKESYLRFSTQRFSLDNLDSAIHLCNNSIQKHLKNAKDRNPLLPCYNMWTSAKFQEYLQRRGRGSVWSSIIYPSMKKAVTNTMKVAQDHVEARKNSFELYGADFILSQDFKPWLIEINSSPTMHPSTPVTAQLCAQVQEDTIKVVLDRKLDRNCDIGNFELLWRQPTVELPPFSGSDLCVEGVSFKKAKKQTSPMATLHLTMPPSGTRPLKGRCPSATPEPVRGSLRTTLPEDLRVKEDKVLFCAFPEPGRPAERSCAVRLGPKAGGRIAPPAFQLQCADGQASSAAPARSPEPQALKAAEGSFLQPLRVPGRPRDLAAPCLVCHGSFQPAKACKRCRSFCAAVLQGGSFVKLGGGQGGL</sequence>
<comment type="catalytic activity">
    <reaction evidence="8">
        <text>L-glutamyl-[protein] + glycine + ATP = glycyl-L-glutamyl-[protein] + ADP + phosphate + H(+)</text>
        <dbReference type="Rhea" id="RHEA:67180"/>
        <dbReference type="Rhea" id="RHEA-COMP:10208"/>
        <dbReference type="Rhea" id="RHEA-COMP:17207"/>
        <dbReference type="ChEBI" id="CHEBI:15378"/>
        <dbReference type="ChEBI" id="CHEBI:29973"/>
        <dbReference type="ChEBI" id="CHEBI:30616"/>
        <dbReference type="ChEBI" id="CHEBI:43474"/>
        <dbReference type="ChEBI" id="CHEBI:57305"/>
        <dbReference type="ChEBI" id="CHEBI:167890"/>
        <dbReference type="ChEBI" id="CHEBI:456216"/>
    </reaction>
    <physiologicalReaction direction="left-to-right" evidence="8">
        <dbReference type="Rhea" id="RHEA:67181"/>
    </physiologicalReaction>
</comment>
<feature type="compositionally biased region" description="Basic and acidic residues" evidence="9">
    <location>
        <begin position="181"/>
        <end position="202"/>
    </location>
</feature>